<name>A0A9P9IIZ2_9PLEO</name>
<dbReference type="Proteomes" id="UP000700596">
    <property type="component" value="Unassembled WGS sequence"/>
</dbReference>
<feature type="domain" description="AB hydrolase-1" evidence="1">
    <location>
        <begin position="7"/>
        <end position="240"/>
    </location>
</feature>
<dbReference type="EMBL" id="JAGMWT010000010">
    <property type="protein sequence ID" value="KAH7121219.1"/>
    <property type="molecule type" value="Genomic_DNA"/>
</dbReference>
<dbReference type="PANTHER" id="PTHR37017">
    <property type="entry name" value="AB HYDROLASE-1 DOMAIN-CONTAINING PROTEIN-RELATED"/>
    <property type="match status" value="1"/>
</dbReference>
<accession>A0A9P9IIZ2</accession>
<dbReference type="InterPro" id="IPR000073">
    <property type="entry name" value="AB_hydrolase_1"/>
</dbReference>
<proteinExistence type="predicted"/>
<dbReference type="AlphaFoldDB" id="A0A9P9IIZ2"/>
<organism evidence="2 3">
    <name type="scientific">Dendryphion nanum</name>
    <dbReference type="NCBI Taxonomy" id="256645"/>
    <lineage>
        <taxon>Eukaryota</taxon>
        <taxon>Fungi</taxon>
        <taxon>Dikarya</taxon>
        <taxon>Ascomycota</taxon>
        <taxon>Pezizomycotina</taxon>
        <taxon>Dothideomycetes</taxon>
        <taxon>Pleosporomycetidae</taxon>
        <taxon>Pleosporales</taxon>
        <taxon>Torulaceae</taxon>
        <taxon>Dendryphion</taxon>
    </lineage>
</organism>
<reference evidence="2" key="1">
    <citation type="journal article" date="2021" name="Nat. Commun.">
        <title>Genetic determinants of endophytism in the Arabidopsis root mycobiome.</title>
        <authorList>
            <person name="Mesny F."/>
            <person name="Miyauchi S."/>
            <person name="Thiergart T."/>
            <person name="Pickel B."/>
            <person name="Atanasova L."/>
            <person name="Karlsson M."/>
            <person name="Huettel B."/>
            <person name="Barry K.W."/>
            <person name="Haridas S."/>
            <person name="Chen C."/>
            <person name="Bauer D."/>
            <person name="Andreopoulos W."/>
            <person name="Pangilinan J."/>
            <person name="LaButti K."/>
            <person name="Riley R."/>
            <person name="Lipzen A."/>
            <person name="Clum A."/>
            <person name="Drula E."/>
            <person name="Henrissat B."/>
            <person name="Kohler A."/>
            <person name="Grigoriev I.V."/>
            <person name="Martin F.M."/>
            <person name="Hacquard S."/>
        </authorList>
    </citation>
    <scope>NUCLEOTIDE SEQUENCE</scope>
    <source>
        <strain evidence="2">MPI-CAGE-CH-0243</strain>
    </source>
</reference>
<evidence type="ECO:0000313" key="3">
    <source>
        <dbReference type="Proteomes" id="UP000700596"/>
    </source>
</evidence>
<dbReference type="Gene3D" id="3.40.50.1820">
    <property type="entry name" value="alpha/beta hydrolase"/>
    <property type="match status" value="1"/>
</dbReference>
<dbReference type="PANTHER" id="PTHR37017:SF13">
    <property type="entry name" value="AB HYDROLASE-1 DOMAIN-CONTAINING PROTEIN"/>
    <property type="match status" value="1"/>
</dbReference>
<dbReference type="InterPro" id="IPR052897">
    <property type="entry name" value="Sec-Metab_Biosynth_Hydrolase"/>
</dbReference>
<comment type="caution">
    <text evidence="2">The sequence shown here is derived from an EMBL/GenBank/DDBJ whole genome shotgun (WGS) entry which is preliminary data.</text>
</comment>
<protein>
    <recommendedName>
        <fullName evidence="1">AB hydrolase-1 domain-containing protein</fullName>
    </recommendedName>
</protein>
<keyword evidence="3" id="KW-1185">Reference proteome</keyword>
<sequence>MSSKPTLILVPGSFATPDFYNNIQSPILSQSIDFHVLSLKTVGRKPSPPPTMYDDAAHIASEVAKHVEEGKEVVLVGHSYAGIPISQSTKGLTRGEREKEGKKGGIVRLGYMTAVVVPEGGSSMNSMEDMNMDHIEIGEDGFASIKDFEKNAEVVFNHLPYEEGLAWAKRFSQHSIISFANELTHPGYKDVPTSYMFCEDDKCVSPRNQQAGIDRIESASGNKVDVTRGNWDHVPTLSDTQGAVDWLVGLVEKGGN</sequence>
<dbReference type="Pfam" id="PF12697">
    <property type="entry name" value="Abhydrolase_6"/>
    <property type="match status" value="1"/>
</dbReference>
<gene>
    <name evidence="2" type="ORF">B0J11DRAFT_581968</name>
</gene>
<evidence type="ECO:0000313" key="2">
    <source>
        <dbReference type="EMBL" id="KAH7121219.1"/>
    </source>
</evidence>
<dbReference type="InterPro" id="IPR029058">
    <property type="entry name" value="AB_hydrolase_fold"/>
</dbReference>
<evidence type="ECO:0000259" key="1">
    <source>
        <dbReference type="Pfam" id="PF12697"/>
    </source>
</evidence>
<dbReference type="OrthoDB" id="1263307at2759"/>
<dbReference type="SUPFAM" id="SSF53474">
    <property type="entry name" value="alpha/beta-Hydrolases"/>
    <property type="match status" value="1"/>
</dbReference>